<organism evidence="1 2">
    <name type="scientific">Rhizobium fabae</name>
    <dbReference type="NCBI Taxonomy" id="573179"/>
    <lineage>
        <taxon>Bacteria</taxon>
        <taxon>Pseudomonadati</taxon>
        <taxon>Pseudomonadota</taxon>
        <taxon>Alphaproteobacteria</taxon>
        <taxon>Hyphomicrobiales</taxon>
        <taxon>Rhizobiaceae</taxon>
        <taxon>Rhizobium/Agrobacterium group</taxon>
        <taxon>Rhizobium</taxon>
    </lineage>
</organism>
<reference evidence="1 2" key="1">
    <citation type="submission" date="2020-08" db="EMBL/GenBank/DDBJ databases">
        <title>Genomic Encyclopedia of Type Strains, Phase IV (KMG-IV): sequencing the most valuable type-strain genomes for metagenomic binning, comparative biology and taxonomic classification.</title>
        <authorList>
            <person name="Goeker M."/>
        </authorList>
    </citation>
    <scope>NUCLEOTIDE SEQUENCE [LARGE SCALE GENOMIC DNA]</scope>
    <source>
        <strain evidence="1 2">DSM 19331</strain>
    </source>
</reference>
<dbReference type="InterPro" id="IPR036291">
    <property type="entry name" value="NAD(P)-bd_dom_sf"/>
</dbReference>
<dbReference type="Proteomes" id="UP000545490">
    <property type="component" value="Unassembled WGS sequence"/>
</dbReference>
<dbReference type="AlphaFoldDB" id="A0A7W6B2W4"/>
<protein>
    <submittedName>
        <fullName evidence="1">NAD(P)-dependent dehydrogenase (Short-subunit alcohol dehydrogenase family)</fullName>
    </submittedName>
</protein>
<dbReference type="EMBL" id="JACIDG010000004">
    <property type="protein sequence ID" value="MBB3914588.1"/>
    <property type="molecule type" value="Genomic_DNA"/>
</dbReference>
<dbReference type="Gene3D" id="3.40.50.720">
    <property type="entry name" value="NAD(P)-binding Rossmann-like Domain"/>
    <property type="match status" value="1"/>
</dbReference>
<evidence type="ECO:0000313" key="2">
    <source>
        <dbReference type="Proteomes" id="UP000545490"/>
    </source>
</evidence>
<evidence type="ECO:0000313" key="1">
    <source>
        <dbReference type="EMBL" id="MBB3914588.1"/>
    </source>
</evidence>
<dbReference type="SUPFAM" id="SSF51735">
    <property type="entry name" value="NAD(P)-binding Rossmann-fold domains"/>
    <property type="match status" value="1"/>
</dbReference>
<comment type="caution">
    <text evidence="1">The sequence shown here is derived from an EMBL/GenBank/DDBJ whole genome shotgun (WGS) entry which is preliminary data.</text>
</comment>
<sequence length="31" mass="3100">MLDNAVFLASDEASFVTGVALPVDGGGYLAV</sequence>
<accession>A0A7W6B2W4</accession>
<name>A0A7W6B2W4_9HYPH</name>
<proteinExistence type="predicted"/>
<gene>
    <name evidence="1" type="ORF">GGQ65_001870</name>
</gene>